<dbReference type="AlphaFoldDB" id="A0AA39XS14"/>
<dbReference type="PANTHER" id="PTHR24148">
    <property type="entry name" value="ANKYRIN REPEAT DOMAIN-CONTAINING PROTEIN 39 HOMOLOG-RELATED"/>
    <property type="match status" value="1"/>
</dbReference>
<evidence type="ECO:0000259" key="2">
    <source>
        <dbReference type="Pfam" id="PF06985"/>
    </source>
</evidence>
<evidence type="ECO:0000256" key="1">
    <source>
        <dbReference type="SAM" id="MobiDB-lite"/>
    </source>
</evidence>
<name>A0AA39XS14_9PEZI</name>
<dbReference type="InterPro" id="IPR010730">
    <property type="entry name" value="HET"/>
</dbReference>
<keyword evidence="4" id="KW-1185">Reference proteome</keyword>
<accession>A0AA39XS14</accession>
<sequence length="672" mass="75490">MYEGLTSNSDDEEDKKNTTDGDAEKGNGQESEKAEEGEGSSNAAPIHRYTSFPAEFSRPFRLLRLLPGNRDETLECQLFEASLDEQAENYEALSYVWGDASNRVSIRVNGVPFRISKNLRDALLDLRHATNTRVVWADAICINQNDSAERDSQVASMRAIYQNASQTVVWLGPEMSKKTPRAFELIQKLYNDALDVRKSGKAVERWKGKEYSKLMLDDTMEAVFMRHPWWLRVWTAQEILLARRATIVSGSCEVEWDEFCTAVNYGDELGIFQIVVLGVVPQAESWMVTAVQALKNAPSHSNPADELFYYLLRTRGRGATDPRDKIFAVLGLVSSNIQELGIHPDYHASTEQVYCEATRRLMAVSGSLDVLGVCFPFEDRVVPELPSWVPDWGSQGYVASPLIEDAHGAPRTTHASRRLPAKPTWQDDGNTLVVEGHVVDVITQLSVVADRYDEDKVWNMEEFENDYDNAPFYQELLDAFGMLGRGLGNLPNMITHVALYIEWEEFVKGLKPTNPNSGNGDLMSIYCQTLSTGTMAPGGLQETETLFKTWLDQLAPIRSLRNWKVNRIGGTFKLLSLLGYIKTTWNGYGEFLTYITPSTERRMGACEKGYLCLLPKLTQVGDKLVILKGGRVPVILRPRHDGSMEFIGEAYVHGIMNGEAFEEDKCAEMRIA</sequence>
<dbReference type="Pfam" id="PF26639">
    <property type="entry name" value="Het-6_barrel"/>
    <property type="match status" value="1"/>
</dbReference>
<evidence type="ECO:0000313" key="3">
    <source>
        <dbReference type="EMBL" id="KAK0639054.1"/>
    </source>
</evidence>
<dbReference type="InterPro" id="IPR052895">
    <property type="entry name" value="HetReg/Transcr_Mod"/>
</dbReference>
<dbReference type="Pfam" id="PF06985">
    <property type="entry name" value="HET"/>
    <property type="match status" value="1"/>
</dbReference>
<feature type="compositionally biased region" description="Basic and acidic residues" evidence="1">
    <location>
        <begin position="14"/>
        <end position="36"/>
    </location>
</feature>
<feature type="region of interest" description="Disordered" evidence="1">
    <location>
        <begin position="1"/>
        <end position="46"/>
    </location>
</feature>
<comment type="caution">
    <text evidence="3">The sequence shown here is derived from an EMBL/GenBank/DDBJ whole genome shotgun (WGS) entry which is preliminary data.</text>
</comment>
<proteinExistence type="predicted"/>
<feature type="domain" description="Heterokaryon incompatibility" evidence="2">
    <location>
        <begin position="90"/>
        <end position="238"/>
    </location>
</feature>
<dbReference type="Proteomes" id="UP001174936">
    <property type="component" value="Unassembled WGS sequence"/>
</dbReference>
<protein>
    <submittedName>
        <fullName evidence="3">Heterokaryon incompatibility protein-domain-containing protein</fullName>
    </submittedName>
</protein>
<reference evidence="3" key="1">
    <citation type="submission" date="2023-06" db="EMBL/GenBank/DDBJ databases">
        <title>Genome-scale phylogeny and comparative genomics of the fungal order Sordariales.</title>
        <authorList>
            <consortium name="Lawrence Berkeley National Laboratory"/>
            <person name="Hensen N."/>
            <person name="Bonometti L."/>
            <person name="Westerberg I."/>
            <person name="Brannstrom I.O."/>
            <person name="Guillou S."/>
            <person name="Cros-Aarteil S."/>
            <person name="Calhoun S."/>
            <person name="Haridas S."/>
            <person name="Kuo A."/>
            <person name="Mondo S."/>
            <person name="Pangilinan J."/>
            <person name="Riley R."/>
            <person name="Labutti K."/>
            <person name="Andreopoulos B."/>
            <person name="Lipzen A."/>
            <person name="Chen C."/>
            <person name="Yanf M."/>
            <person name="Daum C."/>
            <person name="Ng V."/>
            <person name="Clum A."/>
            <person name="Steindorff A."/>
            <person name="Ohm R."/>
            <person name="Martin F."/>
            <person name="Silar P."/>
            <person name="Natvig D."/>
            <person name="Lalanne C."/>
            <person name="Gautier V."/>
            <person name="Ament-Velasquez S.L."/>
            <person name="Kruys A."/>
            <person name="Hutchinson M.I."/>
            <person name="Powell A.J."/>
            <person name="Barry K."/>
            <person name="Miller A.N."/>
            <person name="Grigoriev I.V."/>
            <person name="Debuchy R."/>
            <person name="Gladieux P."/>
            <person name="Thoren M.H."/>
            <person name="Johannesson H."/>
        </authorList>
    </citation>
    <scope>NUCLEOTIDE SEQUENCE</scope>
    <source>
        <strain evidence="3">SMH2532-1</strain>
    </source>
</reference>
<dbReference type="PANTHER" id="PTHR24148:SF64">
    <property type="entry name" value="HETEROKARYON INCOMPATIBILITY DOMAIN-CONTAINING PROTEIN"/>
    <property type="match status" value="1"/>
</dbReference>
<organism evidence="3 4">
    <name type="scientific">Cercophora newfieldiana</name>
    <dbReference type="NCBI Taxonomy" id="92897"/>
    <lineage>
        <taxon>Eukaryota</taxon>
        <taxon>Fungi</taxon>
        <taxon>Dikarya</taxon>
        <taxon>Ascomycota</taxon>
        <taxon>Pezizomycotina</taxon>
        <taxon>Sordariomycetes</taxon>
        <taxon>Sordariomycetidae</taxon>
        <taxon>Sordariales</taxon>
        <taxon>Lasiosphaeriaceae</taxon>
        <taxon>Cercophora</taxon>
    </lineage>
</organism>
<evidence type="ECO:0000313" key="4">
    <source>
        <dbReference type="Proteomes" id="UP001174936"/>
    </source>
</evidence>
<dbReference type="EMBL" id="JAULSV010000007">
    <property type="protein sequence ID" value="KAK0639054.1"/>
    <property type="molecule type" value="Genomic_DNA"/>
</dbReference>
<gene>
    <name evidence="3" type="ORF">B0T16DRAFT_394852</name>
</gene>